<dbReference type="CDD" id="cd00771">
    <property type="entry name" value="ThrRS_core"/>
    <property type="match status" value="1"/>
</dbReference>
<comment type="cofactor">
    <cofactor evidence="13">
        <name>Zn(2+)</name>
        <dbReference type="ChEBI" id="CHEBI:29105"/>
    </cofactor>
    <text evidence="13">Binds 1 zinc ion per subunit.</text>
</comment>
<evidence type="ECO:0000256" key="10">
    <source>
        <dbReference type="ARBA" id="ARBA00022917"/>
    </source>
</evidence>
<dbReference type="InterPro" id="IPR004095">
    <property type="entry name" value="TGS"/>
</dbReference>
<dbReference type="FunFam" id="3.30.980.10:FF:000005">
    <property type="entry name" value="Threonyl-tRNA synthetase, mitochondrial"/>
    <property type="match status" value="1"/>
</dbReference>
<dbReference type="PROSITE" id="PS51880">
    <property type="entry name" value="TGS"/>
    <property type="match status" value="1"/>
</dbReference>
<dbReference type="GO" id="GO:0046872">
    <property type="term" value="F:metal ion binding"/>
    <property type="evidence" value="ECO:0007669"/>
    <property type="project" value="UniProtKB-KW"/>
</dbReference>
<dbReference type="EC" id="6.1.1.3" evidence="13"/>
<keyword evidence="11 13" id="KW-0030">Aminoacyl-tRNA synthetase</keyword>
<dbReference type="SUPFAM" id="SSF52954">
    <property type="entry name" value="Class II aaRS ABD-related"/>
    <property type="match status" value="1"/>
</dbReference>
<dbReference type="InterPro" id="IPR002320">
    <property type="entry name" value="Thr-tRNA-ligase_IIa"/>
</dbReference>
<evidence type="ECO:0000313" key="16">
    <source>
        <dbReference type="EMBL" id="KAA6303258.1"/>
    </source>
</evidence>
<dbReference type="CDD" id="cd00860">
    <property type="entry name" value="ThrRS_anticodon"/>
    <property type="match status" value="1"/>
</dbReference>
<dbReference type="Gene3D" id="3.10.20.30">
    <property type="match status" value="1"/>
</dbReference>
<dbReference type="InterPro" id="IPR018163">
    <property type="entry name" value="Thr/Ala-tRNA-synth_IIc_edit"/>
</dbReference>
<keyword evidence="7 13" id="KW-0862">Zinc</keyword>
<comment type="similarity">
    <text evidence="1 13">Belongs to the class-II aminoacyl-tRNA synthetase family.</text>
</comment>
<keyword evidence="10 13" id="KW-0648">Protein biosynthesis</keyword>
<dbReference type="InterPro" id="IPR004154">
    <property type="entry name" value="Anticodon-bd"/>
</dbReference>
<evidence type="ECO:0000313" key="17">
    <source>
        <dbReference type="EMBL" id="KAA6303389.1"/>
    </source>
</evidence>
<dbReference type="PRINTS" id="PR01047">
    <property type="entry name" value="TRNASYNTHTHR"/>
</dbReference>
<evidence type="ECO:0000256" key="8">
    <source>
        <dbReference type="ARBA" id="ARBA00022840"/>
    </source>
</evidence>
<dbReference type="PANTHER" id="PTHR11451:SF44">
    <property type="entry name" value="THREONINE--TRNA LIGASE, CHLOROPLASTIC_MITOCHONDRIAL 2"/>
    <property type="match status" value="1"/>
</dbReference>
<dbReference type="Gene3D" id="3.30.980.10">
    <property type="entry name" value="Threonyl-trna Synthetase, Chain A, domain 2"/>
    <property type="match status" value="1"/>
</dbReference>
<dbReference type="GO" id="GO:0004829">
    <property type="term" value="F:threonine-tRNA ligase activity"/>
    <property type="evidence" value="ECO:0007669"/>
    <property type="project" value="UniProtKB-UniRule"/>
</dbReference>
<evidence type="ECO:0000259" key="15">
    <source>
        <dbReference type="PROSITE" id="PS51880"/>
    </source>
</evidence>
<dbReference type="GO" id="GO:0005524">
    <property type="term" value="F:ATP binding"/>
    <property type="evidence" value="ECO:0007669"/>
    <property type="project" value="UniProtKB-UniRule"/>
</dbReference>
<dbReference type="FunFam" id="3.30.930.10:FF:000002">
    <property type="entry name" value="Threonine--tRNA ligase"/>
    <property type="match status" value="1"/>
</dbReference>
<dbReference type="PROSITE" id="PS50862">
    <property type="entry name" value="AA_TRNA_LIGASE_II"/>
    <property type="match status" value="1"/>
</dbReference>
<dbReference type="GO" id="GO:0006435">
    <property type="term" value="P:threonyl-tRNA aminoacylation"/>
    <property type="evidence" value="ECO:0007669"/>
    <property type="project" value="UniProtKB-UniRule"/>
</dbReference>
<evidence type="ECO:0000256" key="5">
    <source>
        <dbReference type="ARBA" id="ARBA00022723"/>
    </source>
</evidence>
<evidence type="ECO:0000259" key="14">
    <source>
        <dbReference type="PROSITE" id="PS50862"/>
    </source>
</evidence>
<accession>A0A5M8P4E5</accession>
<dbReference type="EMBL" id="SNRX01000002">
    <property type="protein sequence ID" value="KAA6303258.1"/>
    <property type="molecule type" value="Genomic_DNA"/>
</dbReference>
<feature type="binding site" evidence="13">
    <location>
        <position position="519"/>
    </location>
    <ligand>
        <name>Zn(2+)</name>
        <dbReference type="ChEBI" id="CHEBI:29105"/>
        <note>catalytic</note>
    </ligand>
</feature>
<dbReference type="SUPFAM" id="SSF55681">
    <property type="entry name" value="Class II aaRS and biotin synthetases"/>
    <property type="match status" value="1"/>
</dbReference>
<dbReference type="HAMAP" id="MF_00184">
    <property type="entry name" value="Thr_tRNA_synth"/>
    <property type="match status" value="1"/>
</dbReference>
<dbReference type="GO" id="GO:0000049">
    <property type="term" value="F:tRNA binding"/>
    <property type="evidence" value="ECO:0007669"/>
    <property type="project" value="UniProtKB-KW"/>
</dbReference>
<dbReference type="Gene3D" id="3.30.54.20">
    <property type="match status" value="1"/>
</dbReference>
<dbReference type="Pfam" id="PF03129">
    <property type="entry name" value="HGTP_anticodon"/>
    <property type="match status" value="1"/>
</dbReference>
<gene>
    <name evidence="13" type="primary">thrS</name>
    <name evidence="16" type="ORF">EZS26_000418</name>
    <name evidence="17" type="ORF">EZS26_000549</name>
</gene>
<comment type="caution">
    <text evidence="13">Lacks conserved residue(s) required for the propagation of feature annotation.</text>
</comment>
<dbReference type="InterPro" id="IPR006195">
    <property type="entry name" value="aa-tRNA-synth_II"/>
</dbReference>
<dbReference type="InterPro" id="IPR047246">
    <property type="entry name" value="ThrRS_anticodon"/>
</dbReference>
<evidence type="ECO:0000256" key="4">
    <source>
        <dbReference type="ARBA" id="ARBA00022598"/>
    </source>
</evidence>
<keyword evidence="2 13" id="KW-0963">Cytoplasm</keyword>
<evidence type="ECO:0000256" key="1">
    <source>
        <dbReference type="ARBA" id="ARBA00008226"/>
    </source>
</evidence>
<keyword evidence="6 13" id="KW-0547">Nucleotide-binding</keyword>
<dbReference type="EMBL" id="SNRX01000002">
    <property type="protein sequence ID" value="KAA6303389.1"/>
    <property type="molecule type" value="Genomic_DNA"/>
</dbReference>
<dbReference type="GO" id="GO:0005737">
    <property type="term" value="C:cytoplasm"/>
    <property type="evidence" value="ECO:0007669"/>
    <property type="project" value="UniProtKB-SubCell"/>
</dbReference>
<evidence type="ECO:0000256" key="2">
    <source>
        <dbReference type="ARBA" id="ARBA00022490"/>
    </source>
</evidence>
<dbReference type="PANTHER" id="PTHR11451">
    <property type="entry name" value="THREONINE-TRNA LIGASE"/>
    <property type="match status" value="1"/>
</dbReference>
<dbReference type="Gene3D" id="3.30.930.10">
    <property type="entry name" value="Bira Bifunctional Protein, Domain 2"/>
    <property type="match status" value="1"/>
</dbReference>
<dbReference type="InterPro" id="IPR012676">
    <property type="entry name" value="TGS-like"/>
</dbReference>
<keyword evidence="9 13" id="KW-0694">RNA-binding</keyword>
<dbReference type="FunFam" id="3.30.54.20:FF:000002">
    <property type="entry name" value="Threonine--tRNA ligase"/>
    <property type="match status" value="1"/>
</dbReference>
<keyword evidence="5 13" id="KW-0479">Metal-binding</keyword>
<dbReference type="InterPro" id="IPR012675">
    <property type="entry name" value="Beta-grasp_dom_sf"/>
</dbReference>
<dbReference type="SUPFAM" id="SSF55186">
    <property type="entry name" value="ThrRS/AlaRS common domain"/>
    <property type="match status" value="1"/>
</dbReference>
<name>A0A5M8P4E5_9BACT</name>
<dbReference type="SMART" id="SM00863">
    <property type="entry name" value="tRNA_SAD"/>
    <property type="match status" value="1"/>
</dbReference>
<dbReference type="FunFam" id="3.40.50.800:FF:000001">
    <property type="entry name" value="Threonine--tRNA ligase"/>
    <property type="match status" value="1"/>
</dbReference>
<sequence length="648" mass="74376">MIKITFPDGSVREYAQRTTAMQIAESISSRLAQDVLVAGVNGEIYDLSRPIEEDAAIKLYKWEDEEGKHAFWHSSAHLLAEALQELYPGIQFGIGPAIEAGFYYDVDPGEGIIIKDADLVAVEKRMQELASKKTPICRENITKAAALKLFGDRGETYKVELISELEDGKISTYTQGNFTDLCRGPHLPDTSYIKAIKLMSVAGAYWRGDEKRRQLTRIYGITFPKKKLLDEHLVLLEEAKKRDHRKIGKEMELFAFSQNVGQGLPLWLPKGTQLRLKLEEFLKKIQLEYGYQQVMTPHIGNKLLYVTSGHYAKYGKDSFQPMHTPEEGEEFLLKPMNCPHHCEIFKAFPRSYKELPLRLAEFGTVYRYEQSGELHGLTRVRGFTQDDAHIFCAPEDVKGEFIKVMEIIHIIFRVLNFTDYEAQISLRDPNNKEKYIGSEENWVQAENAIIEVCQEQGIKAKVELGEAAFYGPKLDFMVKDALGRRWQLGTIQVDYNLPERFELEYVGADNQKHRPVMIHRAPFGSIERFVALLIEHTAGKFPLWLVPDQAVILPISEKFNDYASEVAKELRKQDIRVIIDERNEKIGRKIRDNELKKIPYMLIIGEKEAENREISVRKQGEGDVGSVKITNFVALLKQEVEKQMNQWQ</sequence>
<evidence type="ECO:0000313" key="18">
    <source>
        <dbReference type="Proteomes" id="UP000324575"/>
    </source>
</evidence>
<keyword evidence="4 13" id="KW-0436">Ligase</keyword>
<dbReference type="InterPro" id="IPR045864">
    <property type="entry name" value="aa-tRNA-synth_II/BPL/LPL"/>
</dbReference>
<dbReference type="InterPro" id="IPR033728">
    <property type="entry name" value="ThrRS_core"/>
</dbReference>
<evidence type="ECO:0000256" key="13">
    <source>
        <dbReference type="HAMAP-Rule" id="MF_00184"/>
    </source>
</evidence>
<evidence type="ECO:0000256" key="11">
    <source>
        <dbReference type="ARBA" id="ARBA00023146"/>
    </source>
</evidence>
<comment type="subcellular location">
    <subcellularLocation>
        <location evidence="13">Cytoplasm</location>
    </subcellularLocation>
</comment>
<feature type="binding site" evidence="13">
    <location>
        <position position="389"/>
    </location>
    <ligand>
        <name>Zn(2+)</name>
        <dbReference type="ChEBI" id="CHEBI:29105"/>
        <note>catalytic</note>
    </ligand>
</feature>
<comment type="subunit">
    <text evidence="13">Homodimer.</text>
</comment>
<keyword evidence="8 13" id="KW-0067">ATP-binding</keyword>
<keyword evidence="3 13" id="KW-0820">tRNA-binding</keyword>
<evidence type="ECO:0000256" key="3">
    <source>
        <dbReference type="ARBA" id="ARBA00022555"/>
    </source>
</evidence>
<evidence type="ECO:0000256" key="12">
    <source>
        <dbReference type="ARBA" id="ARBA00049515"/>
    </source>
</evidence>
<dbReference type="Pfam" id="PF00587">
    <property type="entry name" value="tRNA-synt_2b"/>
    <property type="match status" value="1"/>
</dbReference>
<feature type="domain" description="TGS" evidence="15">
    <location>
        <begin position="1"/>
        <end position="61"/>
    </location>
</feature>
<reference evidence="16 18" key="1">
    <citation type="submission" date="2019-03" db="EMBL/GenBank/DDBJ databases">
        <title>Single cell metagenomics reveals metabolic interactions within the superorganism composed of flagellate Streblomastix strix and complex community of Bacteroidetes bacteria on its surface.</title>
        <authorList>
            <person name="Treitli S.C."/>
            <person name="Kolisko M."/>
            <person name="Husnik F."/>
            <person name="Keeling P."/>
            <person name="Hampl V."/>
        </authorList>
    </citation>
    <scope>NUCLEOTIDE SEQUENCE [LARGE SCALE GENOMIC DNA]</scope>
    <source>
        <strain evidence="16">St1</strain>
    </source>
</reference>
<dbReference type="SUPFAM" id="SSF81271">
    <property type="entry name" value="TGS-like"/>
    <property type="match status" value="1"/>
</dbReference>
<dbReference type="InterPro" id="IPR012947">
    <property type="entry name" value="tRNA_SAD"/>
</dbReference>
<dbReference type="InterPro" id="IPR002314">
    <property type="entry name" value="aa-tRNA-synt_IIb"/>
</dbReference>
<comment type="caution">
    <text evidence="16">The sequence shown here is derived from an EMBL/GenBank/DDBJ whole genome shotgun (WGS) entry which is preliminary data.</text>
</comment>
<proteinExistence type="inferred from homology"/>
<feature type="domain" description="Aminoacyl-transfer RNA synthetases class-II family profile" evidence="14">
    <location>
        <begin position="243"/>
        <end position="554"/>
    </location>
</feature>
<comment type="catalytic activity">
    <reaction evidence="12 13">
        <text>tRNA(Thr) + L-threonine + ATP = L-threonyl-tRNA(Thr) + AMP + diphosphate + H(+)</text>
        <dbReference type="Rhea" id="RHEA:24624"/>
        <dbReference type="Rhea" id="RHEA-COMP:9670"/>
        <dbReference type="Rhea" id="RHEA-COMP:9704"/>
        <dbReference type="ChEBI" id="CHEBI:15378"/>
        <dbReference type="ChEBI" id="CHEBI:30616"/>
        <dbReference type="ChEBI" id="CHEBI:33019"/>
        <dbReference type="ChEBI" id="CHEBI:57926"/>
        <dbReference type="ChEBI" id="CHEBI:78442"/>
        <dbReference type="ChEBI" id="CHEBI:78534"/>
        <dbReference type="ChEBI" id="CHEBI:456215"/>
        <dbReference type="EC" id="6.1.1.3"/>
    </reaction>
</comment>
<dbReference type="InterPro" id="IPR036621">
    <property type="entry name" value="Anticodon-bd_dom_sf"/>
</dbReference>
<feature type="binding site" evidence="13">
    <location>
        <position position="338"/>
    </location>
    <ligand>
        <name>Zn(2+)</name>
        <dbReference type="ChEBI" id="CHEBI:29105"/>
        <note>catalytic</note>
    </ligand>
</feature>
<dbReference type="Pfam" id="PF07973">
    <property type="entry name" value="tRNA_SAD"/>
    <property type="match status" value="1"/>
</dbReference>
<dbReference type="Gene3D" id="3.40.50.800">
    <property type="entry name" value="Anticodon-binding domain"/>
    <property type="match status" value="1"/>
</dbReference>
<dbReference type="Proteomes" id="UP000324575">
    <property type="component" value="Unassembled WGS sequence"/>
</dbReference>
<evidence type="ECO:0000256" key="7">
    <source>
        <dbReference type="ARBA" id="ARBA00022833"/>
    </source>
</evidence>
<protein>
    <recommendedName>
        <fullName evidence="13">Threonine--tRNA ligase</fullName>
        <ecNumber evidence="13">6.1.1.3</ecNumber>
    </recommendedName>
    <alternativeName>
        <fullName evidence="13">Threonyl-tRNA synthetase</fullName>
        <shortName evidence="13">ThrRS</shortName>
    </alternativeName>
</protein>
<evidence type="ECO:0000256" key="6">
    <source>
        <dbReference type="ARBA" id="ARBA00022741"/>
    </source>
</evidence>
<evidence type="ECO:0000256" key="9">
    <source>
        <dbReference type="ARBA" id="ARBA00022884"/>
    </source>
</evidence>
<dbReference type="AlphaFoldDB" id="A0A5M8P4E5"/>
<dbReference type="CDD" id="cd01667">
    <property type="entry name" value="TGS_ThrRS"/>
    <property type="match status" value="1"/>
</dbReference>
<dbReference type="Pfam" id="PF02824">
    <property type="entry name" value="TGS"/>
    <property type="match status" value="1"/>
</dbReference>
<dbReference type="NCBIfam" id="TIGR00418">
    <property type="entry name" value="thrS"/>
    <property type="match status" value="1"/>
</dbReference>
<organism evidence="16 18">
    <name type="scientific">Candidatus Ordinivivax streblomastigis</name>
    <dbReference type="NCBI Taxonomy" id="2540710"/>
    <lineage>
        <taxon>Bacteria</taxon>
        <taxon>Pseudomonadati</taxon>
        <taxon>Bacteroidota</taxon>
        <taxon>Bacteroidia</taxon>
        <taxon>Bacteroidales</taxon>
        <taxon>Candidatus Ordinivivax</taxon>
    </lineage>
</organism>
<dbReference type="FunFam" id="3.10.20.30:FF:000005">
    <property type="entry name" value="Threonine--tRNA ligase"/>
    <property type="match status" value="1"/>
</dbReference>